<protein>
    <recommendedName>
        <fullName evidence="1">Transposase IS204/IS1001/IS1096/IS1165 DDE domain-containing protein</fullName>
    </recommendedName>
</protein>
<dbReference type="PANTHER" id="PTHR33498">
    <property type="entry name" value="TRANSPOSASE FOR INSERTION SEQUENCE ELEMENT IS1557"/>
    <property type="match status" value="1"/>
</dbReference>
<dbReference type="EMBL" id="SNRY01000299">
    <property type="protein sequence ID" value="KAA6342926.1"/>
    <property type="molecule type" value="Genomic_DNA"/>
</dbReference>
<feature type="domain" description="Transposase IS204/IS1001/IS1096/IS1165 DDE" evidence="1">
    <location>
        <begin position="4"/>
        <end position="81"/>
    </location>
</feature>
<dbReference type="InterPro" id="IPR002560">
    <property type="entry name" value="Transposase_DDE"/>
</dbReference>
<dbReference type="AlphaFoldDB" id="A0A5J4S9R9"/>
<organism evidence="2">
    <name type="scientific">termite gut metagenome</name>
    <dbReference type="NCBI Taxonomy" id="433724"/>
    <lineage>
        <taxon>unclassified sequences</taxon>
        <taxon>metagenomes</taxon>
        <taxon>organismal metagenomes</taxon>
    </lineage>
</organism>
<dbReference type="PANTHER" id="PTHR33498:SF1">
    <property type="entry name" value="TRANSPOSASE FOR INSERTION SEQUENCE ELEMENT IS1557"/>
    <property type="match status" value="1"/>
</dbReference>
<dbReference type="Pfam" id="PF01610">
    <property type="entry name" value="DDE_Tnp_ISL3"/>
    <property type="match status" value="1"/>
</dbReference>
<name>A0A5J4S9R9_9ZZZZ</name>
<comment type="caution">
    <text evidence="2">The sequence shown here is derived from an EMBL/GenBank/DDBJ whole genome shotgun (WGS) entry which is preliminary data.</text>
</comment>
<accession>A0A5J4S9R9</accession>
<proteinExistence type="predicted"/>
<gene>
    <name evidence="2" type="ORF">EZS27_009386</name>
</gene>
<evidence type="ECO:0000259" key="1">
    <source>
        <dbReference type="Pfam" id="PF01610"/>
    </source>
</evidence>
<dbReference type="InterPro" id="IPR047951">
    <property type="entry name" value="Transpos_ISL3"/>
</dbReference>
<sequence length="93" mass="10688">MQVNKQEAETVMDDWIKQAKESKVPRLVKFATTLTAHKFGILAGYDHHISTGKMEGINNKSKTMKRQAYGYRDQEFLELKILGLHDKNYAFVG</sequence>
<reference evidence="2" key="1">
    <citation type="submission" date="2019-03" db="EMBL/GenBank/DDBJ databases">
        <title>Single cell metagenomics reveals metabolic interactions within the superorganism composed of flagellate Streblomastix strix and complex community of Bacteroidetes bacteria on its surface.</title>
        <authorList>
            <person name="Treitli S.C."/>
            <person name="Kolisko M."/>
            <person name="Husnik F."/>
            <person name="Keeling P."/>
            <person name="Hampl V."/>
        </authorList>
    </citation>
    <scope>NUCLEOTIDE SEQUENCE</scope>
    <source>
        <strain evidence="2">STM</strain>
    </source>
</reference>
<evidence type="ECO:0000313" key="2">
    <source>
        <dbReference type="EMBL" id="KAA6342926.1"/>
    </source>
</evidence>